<keyword evidence="4" id="KW-1185">Reference proteome</keyword>
<evidence type="ECO:0000313" key="4">
    <source>
        <dbReference type="Proteomes" id="UP000829817"/>
    </source>
</evidence>
<dbReference type="EMBL" id="CP091508">
    <property type="protein sequence ID" value="UOO82973.1"/>
    <property type="molecule type" value="Genomic_DNA"/>
</dbReference>
<dbReference type="InterPro" id="IPR050179">
    <property type="entry name" value="Trans_hexapeptide_repeat"/>
</dbReference>
<organism evidence="3 4">
    <name type="scientific">Uruburuella testudinis</name>
    <dbReference type="NCBI Taxonomy" id="1282863"/>
    <lineage>
        <taxon>Bacteria</taxon>
        <taxon>Pseudomonadati</taxon>
        <taxon>Pseudomonadota</taxon>
        <taxon>Betaproteobacteria</taxon>
        <taxon>Neisseriales</taxon>
        <taxon>Neisseriaceae</taxon>
        <taxon>Uruburuella</taxon>
    </lineage>
</organism>
<dbReference type="Gene3D" id="2.160.10.10">
    <property type="entry name" value="Hexapeptide repeat proteins"/>
    <property type="match status" value="1"/>
</dbReference>
<dbReference type="SUPFAM" id="SSF51161">
    <property type="entry name" value="Trimeric LpxA-like enzymes"/>
    <property type="match status" value="1"/>
</dbReference>
<dbReference type="PANTHER" id="PTHR43300">
    <property type="entry name" value="ACETYLTRANSFERASE"/>
    <property type="match status" value="1"/>
</dbReference>
<evidence type="ECO:0000259" key="2">
    <source>
        <dbReference type="Pfam" id="PF17836"/>
    </source>
</evidence>
<protein>
    <submittedName>
        <fullName evidence="3">Acetyltransferase</fullName>
    </submittedName>
</protein>
<dbReference type="InterPro" id="IPR011004">
    <property type="entry name" value="Trimer_LpxA-like_sf"/>
</dbReference>
<dbReference type="InterPro" id="IPR041561">
    <property type="entry name" value="PglD_N"/>
</dbReference>
<feature type="domain" description="PglD N-terminal" evidence="2">
    <location>
        <begin position="5"/>
        <end position="67"/>
    </location>
</feature>
<evidence type="ECO:0000256" key="1">
    <source>
        <dbReference type="ARBA" id="ARBA00007274"/>
    </source>
</evidence>
<dbReference type="PANTHER" id="PTHR43300:SF7">
    <property type="entry name" value="UDP-N-ACETYLBACILLOSAMINE N-ACETYLTRANSFERASE"/>
    <property type="match status" value="1"/>
</dbReference>
<dbReference type="NCBIfam" id="TIGR03570">
    <property type="entry name" value="NeuD_NnaD"/>
    <property type="match status" value="1"/>
</dbReference>
<accession>A0ABY4DVW4</accession>
<dbReference type="InterPro" id="IPR020019">
    <property type="entry name" value="AcTrfase_PglD-like"/>
</dbReference>
<sequence length="196" mass="19988">MKSSNLYIYGGGGHGQVVADIARLAGYRNICFLDDAHGRKFDASLPKGDIIVAIGNNAVRQRLCKKVTAAGFRLINLVHPSAIISPNATFGIGVVVMPLAVVNAGARIGDGAIINTASVVEHDCIIGVCAHICPRAALAGNVTVGDRAQMGIGSCAIQGLKIGAGSIVGAGSVVVKNIASDVVTFGSPAQVYRKLA</sequence>
<dbReference type="Pfam" id="PF17836">
    <property type="entry name" value="PglD_N"/>
    <property type="match status" value="1"/>
</dbReference>
<evidence type="ECO:0000313" key="3">
    <source>
        <dbReference type="EMBL" id="UOO82973.1"/>
    </source>
</evidence>
<gene>
    <name evidence="3" type="ORF">LVJ83_05805</name>
</gene>
<dbReference type="CDD" id="cd03360">
    <property type="entry name" value="LbH_AT_putative"/>
    <property type="match status" value="1"/>
</dbReference>
<proteinExistence type="inferred from homology"/>
<name>A0ABY4DVW4_9NEIS</name>
<dbReference type="Proteomes" id="UP000829817">
    <property type="component" value="Chromosome"/>
</dbReference>
<reference evidence="3 4" key="1">
    <citation type="journal article" date="2022" name="Res Sq">
        <title>Evolution of multicellular longitudinally dividing oral cavity symbionts (Neisseriaceae).</title>
        <authorList>
            <person name="Nyongesa S."/>
            <person name="Weber P."/>
            <person name="Bernet E."/>
            <person name="Pullido F."/>
            <person name="Nieckarz M."/>
            <person name="Delaby M."/>
            <person name="Nieves C."/>
            <person name="Viehboeck T."/>
            <person name="Krause N."/>
            <person name="Rivera-Millot A."/>
            <person name="Nakamura A."/>
            <person name="Vischer N."/>
            <person name="VanNieuwenhze M."/>
            <person name="Brun Y."/>
            <person name="Cava F."/>
            <person name="Bulgheresi S."/>
            <person name="Veyrier F."/>
        </authorList>
    </citation>
    <scope>NUCLEOTIDE SEQUENCE [LARGE SCALE GENOMIC DNA]</scope>
    <source>
        <strain evidence="3 4">CCUG 63373m</strain>
    </source>
</reference>
<dbReference type="Gene3D" id="3.40.50.20">
    <property type="match status" value="1"/>
</dbReference>
<comment type="similarity">
    <text evidence="1">Belongs to the transferase hexapeptide repeat family.</text>
</comment>
<dbReference type="RefSeq" id="WP_244787195.1">
    <property type="nucleotide sequence ID" value="NZ_CP091508.1"/>
</dbReference>